<organism evidence="2">
    <name type="scientific">Kosmotoga arenicorallina</name>
    <dbReference type="NCBI Taxonomy" id="688066"/>
    <lineage>
        <taxon>Bacteria</taxon>
        <taxon>Thermotogati</taxon>
        <taxon>Thermotogota</taxon>
        <taxon>Thermotogae</taxon>
        <taxon>Kosmotogales</taxon>
        <taxon>Kosmotogaceae</taxon>
        <taxon>Kosmotoga</taxon>
    </lineage>
</organism>
<gene>
    <name evidence="2" type="ORF">ENL26_01630</name>
</gene>
<sequence length="145" mass="16949">MKLQKKIEIYLLAISLLLALIAGLLLFDIVIDPLLKSYFAIQSQREETLQQSREVLKELSRLEFSIKGFYYLNSVFPSNAEELDEKTKYNYVFDYEDKGDSYNVKIRGNVPLSSSKKLMEEFNLEGKLYSTDEGFLYLFPIKKVY</sequence>
<feature type="transmembrane region" description="Helical" evidence="1">
    <location>
        <begin position="7"/>
        <end position="27"/>
    </location>
</feature>
<keyword evidence="1" id="KW-1133">Transmembrane helix</keyword>
<name>A0A7C5DUW7_9BACT</name>
<evidence type="ECO:0000313" key="2">
    <source>
        <dbReference type="EMBL" id="HHF08457.1"/>
    </source>
</evidence>
<dbReference type="EMBL" id="DRTH01000094">
    <property type="protein sequence ID" value="HHF08457.1"/>
    <property type="molecule type" value="Genomic_DNA"/>
</dbReference>
<keyword evidence="1" id="KW-0812">Transmembrane</keyword>
<reference evidence="2" key="1">
    <citation type="journal article" date="2020" name="mSystems">
        <title>Genome- and Community-Level Interaction Insights into Carbon Utilization and Element Cycling Functions of Hydrothermarchaeota in Hydrothermal Sediment.</title>
        <authorList>
            <person name="Zhou Z."/>
            <person name="Liu Y."/>
            <person name="Xu W."/>
            <person name="Pan J."/>
            <person name="Luo Z.H."/>
            <person name="Li M."/>
        </authorList>
    </citation>
    <scope>NUCLEOTIDE SEQUENCE [LARGE SCALE GENOMIC DNA]</scope>
    <source>
        <strain evidence="2">HyVt-80</strain>
    </source>
</reference>
<accession>A0A7C5DUW7</accession>
<proteinExistence type="predicted"/>
<keyword evidence="1" id="KW-0472">Membrane</keyword>
<evidence type="ECO:0008006" key="3">
    <source>
        <dbReference type="Google" id="ProtNLM"/>
    </source>
</evidence>
<comment type="caution">
    <text evidence="2">The sequence shown here is derived from an EMBL/GenBank/DDBJ whole genome shotgun (WGS) entry which is preliminary data.</text>
</comment>
<dbReference type="AlphaFoldDB" id="A0A7C5DUW7"/>
<protein>
    <recommendedName>
        <fullName evidence="3">Type II secretion system protein</fullName>
    </recommendedName>
</protein>
<evidence type="ECO:0000256" key="1">
    <source>
        <dbReference type="SAM" id="Phobius"/>
    </source>
</evidence>
<dbReference type="Proteomes" id="UP000886129">
    <property type="component" value="Unassembled WGS sequence"/>
</dbReference>